<dbReference type="Pfam" id="PF02563">
    <property type="entry name" value="Poly_export"/>
    <property type="match status" value="1"/>
</dbReference>
<feature type="domain" description="Soluble ligand binding" evidence="5">
    <location>
        <begin position="137"/>
        <end position="175"/>
    </location>
</feature>
<dbReference type="RefSeq" id="WP_103720523.1">
    <property type="nucleotide sequence ID" value="NZ_PQFZ01000018.1"/>
</dbReference>
<evidence type="ECO:0000313" key="7">
    <source>
        <dbReference type="EMBL" id="POR47553.1"/>
    </source>
</evidence>
<feature type="domain" description="Polysaccharide export protein N-terminal" evidence="4">
    <location>
        <begin position="60"/>
        <end position="131"/>
    </location>
</feature>
<dbReference type="Gene3D" id="3.30.1950.10">
    <property type="entry name" value="wza like domain"/>
    <property type="match status" value="1"/>
</dbReference>
<dbReference type="InterPro" id="IPR003715">
    <property type="entry name" value="Poly_export_N"/>
</dbReference>
<dbReference type="Pfam" id="PF25994">
    <property type="entry name" value="HH_AprE"/>
    <property type="match status" value="1"/>
</dbReference>
<dbReference type="PANTHER" id="PTHR33619:SF3">
    <property type="entry name" value="POLYSACCHARIDE EXPORT PROTEIN GFCE-RELATED"/>
    <property type="match status" value="1"/>
</dbReference>
<reference evidence="7 8" key="1">
    <citation type="submission" date="2018-01" db="EMBL/GenBank/DDBJ databases">
        <title>Genomic Encyclopedia of Type Strains, Phase III (KMG-III): the genomes of soil and plant-associated and newly described type strains.</title>
        <authorList>
            <person name="Whitman W."/>
        </authorList>
    </citation>
    <scope>NUCLEOTIDE SEQUENCE [LARGE SCALE GENOMIC DNA]</scope>
    <source>
        <strain evidence="7 8">1131</strain>
    </source>
</reference>
<keyword evidence="8" id="KW-1185">Reference proteome</keyword>
<dbReference type="Pfam" id="PF10531">
    <property type="entry name" value="SLBB"/>
    <property type="match status" value="1"/>
</dbReference>
<dbReference type="Proteomes" id="UP000236919">
    <property type="component" value="Unassembled WGS sequence"/>
</dbReference>
<keyword evidence="1" id="KW-0732">Signal</keyword>
<dbReference type="InterPro" id="IPR049712">
    <property type="entry name" value="Poly_export"/>
</dbReference>
<keyword evidence="2" id="KW-0175">Coiled coil</keyword>
<evidence type="ECO:0000256" key="1">
    <source>
        <dbReference type="ARBA" id="ARBA00022729"/>
    </source>
</evidence>
<evidence type="ECO:0000256" key="2">
    <source>
        <dbReference type="SAM" id="Coils"/>
    </source>
</evidence>
<dbReference type="EMBL" id="PQFZ01000018">
    <property type="protein sequence ID" value="POR47553.1"/>
    <property type="molecule type" value="Genomic_DNA"/>
</dbReference>
<dbReference type="AlphaFoldDB" id="A0A2S4LYL5"/>
<name>A0A2S4LYL5_9HYPH</name>
<evidence type="ECO:0000259" key="6">
    <source>
        <dbReference type="Pfam" id="PF25994"/>
    </source>
</evidence>
<feature type="region of interest" description="Disordered" evidence="3">
    <location>
        <begin position="425"/>
        <end position="449"/>
    </location>
</feature>
<accession>A0A2S4LYL5</accession>
<evidence type="ECO:0000256" key="3">
    <source>
        <dbReference type="SAM" id="MobiDB-lite"/>
    </source>
</evidence>
<feature type="compositionally biased region" description="Polar residues" evidence="3">
    <location>
        <begin position="435"/>
        <end position="449"/>
    </location>
</feature>
<evidence type="ECO:0000313" key="8">
    <source>
        <dbReference type="Proteomes" id="UP000236919"/>
    </source>
</evidence>
<comment type="caution">
    <text evidence="7">The sequence shown here is derived from an EMBL/GenBank/DDBJ whole genome shotgun (WGS) entry which is preliminary data.</text>
</comment>
<evidence type="ECO:0000259" key="4">
    <source>
        <dbReference type="Pfam" id="PF02563"/>
    </source>
</evidence>
<feature type="compositionally biased region" description="Basic and acidic residues" evidence="3">
    <location>
        <begin position="425"/>
        <end position="434"/>
    </location>
</feature>
<evidence type="ECO:0000259" key="5">
    <source>
        <dbReference type="Pfam" id="PF10531"/>
    </source>
</evidence>
<protein>
    <submittedName>
        <fullName evidence="7">Polysaccharide export outer membrane protein</fullName>
    </submittedName>
</protein>
<gene>
    <name evidence="7" type="ORF">CYD53_11819</name>
</gene>
<dbReference type="GO" id="GO:0015159">
    <property type="term" value="F:polysaccharide transmembrane transporter activity"/>
    <property type="evidence" value="ECO:0007669"/>
    <property type="project" value="InterPro"/>
</dbReference>
<sequence length="449" mass="49080">MHASTDQQHPRPTYGTPAHLGRSGQGSLRYSLLALLAFLLFTGPSVLAGPSASAAEREAAETLAIGDKVTISVFGQSDLSGDFVLDGAGAVNMPLAGRVRIGGLTAPEAEARIRSALMDGYLRDAVVSLRIAELRPVYVMGEVRSPGTYPFRHGLSVLGAIALAGGYRVGDESLNVLRSELLLADEREQLLGASLQTLMARRLRLEAERDGVKQLAPLSSRTSGSAQIMAGEQEILDFQHRAREGERELLSQQVARLASERTALTEQAELAKRQVDLTQEQSSEYNKLAATGNALRTVQVEREREYARTRSEAARIKAELAKNETALGELTLRLRELDTSYMRRVVLELQETRQKILEVERSIPTAREIAESRRRRLASSEGSSTATDWDLRITRQTGLAPATIQASFETALQPGDIIQITPKREAIESKRSEETQTGIRSLTGLASRQ</sequence>
<dbReference type="OrthoDB" id="9798876at2"/>
<dbReference type="PANTHER" id="PTHR33619">
    <property type="entry name" value="POLYSACCHARIDE EXPORT PROTEIN GFCE-RELATED"/>
    <property type="match status" value="1"/>
</dbReference>
<feature type="domain" description="AprE-like long alpha-helical hairpin" evidence="6">
    <location>
        <begin position="189"/>
        <end position="368"/>
    </location>
</feature>
<feature type="coiled-coil region" evidence="2">
    <location>
        <begin position="247"/>
        <end position="281"/>
    </location>
</feature>
<organism evidence="7 8">
    <name type="scientific">Bosea psychrotolerans</name>
    <dbReference type="NCBI Taxonomy" id="1871628"/>
    <lineage>
        <taxon>Bacteria</taxon>
        <taxon>Pseudomonadati</taxon>
        <taxon>Pseudomonadota</taxon>
        <taxon>Alphaproteobacteria</taxon>
        <taxon>Hyphomicrobiales</taxon>
        <taxon>Boseaceae</taxon>
        <taxon>Bosea</taxon>
    </lineage>
</organism>
<dbReference type="InterPro" id="IPR058781">
    <property type="entry name" value="HH_AprE-like"/>
</dbReference>
<proteinExistence type="predicted"/>
<feature type="region of interest" description="Disordered" evidence="3">
    <location>
        <begin position="1"/>
        <end position="22"/>
    </location>
</feature>
<dbReference type="Gene3D" id="3.10.560.10">
    <property type="entry name" value="Outer membrane lipoprotein wza domain like"/>
    <property type="match status" value="1"/>
</dbReference>
<dbReference type="InterPro" id="IPR019554">
    <property type="entry name" value="Soluble_ligand-bd"/>
</dbReference>